<dbReference type="SUPFAM" id="SSF56112">
    <property type="entry name" value="Protein kinase-like (PK-like)"/>
    <property type="match status" value="1"/>
</dbReference>
<evidence type="ECO:0000256" key="3">
    <source>
        <dbReference type="ARBA" id="ARBA00022777"/>
    </source>
</evidence>
<evidence type="ECO:0000313" key="9">
    <source>
        <dbReference type="EMBL" id="CUE68709.1"/>
    </source>
</evidence>
<name>A0A0S4IHT0_BODSA</name>
<dbReference type="Proteomes" id="UP000051952">
    <property type="component" value="Unassembled WGS sequence"/>
</dbReference>
<reference evidence="10" key="1">
    <citation type="submission" date="2015-09" db="EMBL/GenBank/DDBJ databases">
        <authorList>
            <consortium name="Pathogen Informatics"/>
        </authorList>
    </citation>
    <scope>NUCLEOTIDE SEQUENCE [LARGE SCALE GENOMIC DNA]</scope>
    <source>
        <strain evidence="10">Lake Konstanz</strain>
    </source>
</reference>
<evidence type="ECO:0000259" key="8">
    <source>
        <dbReference type="PROSITE" id="PS50011"/>
    </source>
</evidence>
<dbReference type="Pfam" id="PF00069">
    <property type="entry name" value="Pkinase"/>
    <property type="match status" value="1"/>
</dbReference>
<dbReference type="OrthoDB" id="1405469at2759"/>
<protein>
    <submittedName>
        <fullName evidence="9">Protein kinase, putative</fullName>
    </submittedName>
</protein>
<dbReference type="PROSITE" id="PS00107">
    <property type="entry name" value="PROTEIN_KINASE_ATP"/>
    <property type="match status" value="1"/>
</dbReference>
<keyword evidence="3 9" id="KW-0418">Kinase</keyword>
<feature type="region of interest" description="Disordered" evidence="7">
    <location>
        <begin position="167"/>
        <end position="194"/>
    </location>
</feature>
<dbReference type="InterPro" id="IPR011009">
    <property type="entry name" value="Kinase-like_dom_sf"/>
</dbReference>
<proteinExistence type="inferred from homology"/>
<keyword evidence="1" id="KW-0808">Transferase</keyword>
<dbReference type="PANTHER" id="PTHR11042">
    <property type="entry name" value="EUKARYOTIC TRANSLATION INITIATION FACTOR 2-ALPHA KINASE EIF2-ALPHA KINASE -RELATED"/>
    <property type="match status" value="1"/>
</dbReference>
<keyword evidence="4 6" id="KW-0067">ATP-binding</keyword>
<dbReference type="AlphaFoldDB" id="A0A0S4IHT0"/>
<dbReference type="Gene3D" id="3.30.200.20">
    <property type="entry name" value="Phosphorylase Kinase, domain 1"/>
    <property type="match status" value="1"/>
</dbReference>
<organism evidence="9 10">
    <name type="scientific">Bodo saltans</name>
    <name type="common">Flagellated protozoan</name>
    <dbReference type="NCBI Taxonomy" id="75058"/>
    <lineage>
        <taxon>Eukaryota</taxon>
        <taxon>Discoba</taxon>
        <taxon>Euglenozoa</taxon>
        <taxon>Kinetoplastea</taxon>
        <taxon>Metakinetoplastina</taxon>
        <taxon>Eubodonida</taxon>
        <taxon>Bodonidae</taxon>
        <taxon>Bodo</taxon>
    </lineage>
</organism>
<dbReference type="GO" id="GO:0004672">
    <property type="term" value="F:protein kinase activity"/>
    <property type="evidence" value="ECO:0007669"/>
    <property type="project" value="InterPro"/>
</dbReference>
<dbReference type="VEuPathDB" id="TriTrypDB:BSAL_51785"/>
<evidence type="ECO:0000313" key="10">
    <source>
        <dbReference type="Proteomes" id="UP000051952"/>
    </source>
</evidence>
<evidence type="ECO:0000256" key="2">
    <source>
        <dbReference type="ARBA" id="ARBA00022741"/>
    </source>
</evidence>
<feature type="region of interest" description="Disordered" evidence="7">
    <location>
        <begin position="553"/>
        <end position="592"/>
    </location>
</feature>
<feature type="compositionally biased region" description="Basic and acidic residues" evidence="7">
    <location>
        <begin position="88"/>
        <end position="104"/>
    </location>
</feature>
<dbReference type="PROSITE" id="PS00108">
    <property type="entry name" value="PROTEIN_KINASE_ST"/>
    <property type="match status" value="1"/>
</dbReference>
<comment type="similarity">
    <text evidence="5">Belongs to the protein kinase superfamily. Ser/Thr protein kinase family. GCN2 subfamily.</text>
</comment>
<dbReference type="EMBL" id="CYKH01000071">
    <property type="protein sequence ID" value="CUE68709.1"/>
    <property type="molecule type" value="Genomic_DNA"/>
</dbReference>
<dbReference type="InterPro" id="IPR050339">
    <property type="entry name" value="CC_SR_Kinase"/>
</dbReference>
<feature type="compositionally biased region" description="Low complexity" evidence="7">
    <location>
        <begin position="559"/>
        <end position="572"/>
    </location>
</feature>
<dbReference type="PANTHER" id="PTHR11042:SF138">
    <property type="entry name" value="SERINE_THREONINE-PROTEIN KINASE IKS1-RELATED"/>
    <property type="match status" value="1"/>
</dbReference>
<feature type="region of interest" description="Disordered" evidence="7">
    <location>
        <begin position="418"/>
        <end position="444"/>
    </location>
</feature>
<evidence type="ECO:0000256" key="6">
    <source>
        <dbReference type="PROSITE-ProRule" id="PRU10141"/>
    </source>
</evidence>
<dbReference type="GO" id="GO:0005634">
    <property type="term" value="C:nucleus"/>
    <property type="evidence" value="ECO:0007669"/>
    <property type="project" value="TreeGrafter"/>
</dbReference>
<feature type="region of interest" description="Disordered" evidence="7">
    <location>
        <begin position="13"/>
        <end position="55"/>
    </location>
</feature>
<keyword evidence="2 6" id="KW-0547">Nucleotide-binding</keyword>
<dbReference type="GO" id="GO:0005524">
    <property type="term" value="F:ATP binding"/>
    <property type="evidence" value="ECO:0007669"/>
    <property type="project" value="UniProtKB-UniRule"/>
</dbReference>
<dbReference type="CDD" id="cd00180">
    <property type="entry name" value="PKc"/>
    <property type="match status" value="1"/>
</dbReference>
<accession>A0A0S4IHT0</accession>
<dbReference type="InterPro" id="IPR000719">
    <property type="entry name" value="Prot_kinase_dom"/>
</dbReference>
<evidence type="ECO:0000256" key="1">
    <source>
        <dbReference type="ARBA" id="ARBA00022679"/>
    </source>
</evidence>
<dbReference type="InterPro" id="IPR008271">
    <property type="entry name" value="Ser/Thr_kinase_AS"/>
</dbReference>
<evidence type="ECO:0000256" key="7">
    <source>
        <dbReference type="SAM" id="MobiDB-lite"/>
    </source>
</evidence>
<gene>
    <name evidence="9" type="ORF">BSAL_51785</name>
</gene>
<feature type="binding site" evidence="6">
    <location>
        <position position="245"/>
    </location>
    <ligand>
        <name>ATP</name>
        <dbReference type="ChEBI" id="CHEBI:30616"/>
    </ligand>
</feature>
<feature type="domain" description="Protein kinase" evidence="8">
    <location>
        <begin position="212"/>
        <end position="536"/>
    </location>
</feature>
<sequence>MEPCVAIVPYGNRALVPVGRDDEDDESREENERRRRNGHSTSRDEEEDEPLFVNTGALVPIAGDVTGGSRMSSLWCPMCRRPFAPTLHGRDGSAEEEESERRGDSAFGRLGRTQSDDGLFDRIALLEAGGLLTSQYFRSLPPVQEDGTESPIPGVASPVSRNATKALCSPSYDKSSGPVDDRDDPPFPAPPIDDRDALCRRLAAEGYYARHFEEVHRIGGGTFGAVFLCRHVIEGQTLGLFAVKKIPIGDDPDYFCQVLREVRVMEEIKRHPNVLEYHHSWIDYAKTADFGPHVRCLFVLMEFASVGSLEDYLRVHGSSLSNMAVWYFFLSAVAGIAHLHSKGILHRDVKPQNLLLTRSDAIGRNGESPSSSTTPAPPPRLLVADFGTAALLSDVSLADRTGGTGTLEYMAPELFDTVSSSTHSPLTPGTLPSGGGGEGRTSASSTSAAADAKYLFATSKASDVWSLGMILHYLACDGTLPPTLSDGSVILNVQEHSPVDRPIEMVELIRAMLHRDPNMRPTCLDILSASSVQKILKLFERDDYAGHELRPSLRRTESTARASSTAVTRRASPVPGSAQYSNTPMARTPPKSCSPVPTLLVSANVQTDVSSDDWDLFVHWKASQAHQSLHSE</sequence>
<evidence type="ECO:0000256" key="4">
    <source>
        <dbReference type="ARBA" id="ARBA00022840"/>
    </source>
</evidence>
<keyword evidence="10" id="KW-1185">Reference proteome</keyword>
<feature type="region of interest" description="Disordered" evidence="7">
    <location>
        <begin position="86"/>
        <end position="113"/>
    </location>
</feature>
<dbReference type="Gene3D" id="1.10.510.10">
    <property type="entry name" value="Transferase(Phosphotransferase) domain 1"/>
    <property type="match status" value="1"/>
</dbReference>
<evidence type="ECO:0000256" key="5">
    <source>
        <dbReference type="ARBA" id="ARBA00037982"/>
    </source>
</evidence>
<dbReference type="GO" id="GO:0005737">
    <property type="term" value="C:cytoplasm"/>
    <property type="evidence" value="ECO:0007669"/>
    <property type="project" value="TreeGrafter"/>
</dbReference>
<dbReference type="SMART" id="SM00220">
    <property type="entry name" value="S_TKc"/>
    <property type="match status" value="1"/>
</dbReference>
<dbReference type="PROSITE" id="PS50011">
    <property type="entry name" value="PROTEIN_KINASE_DOM"/>
    <property type="match status" value="1"/>
</dbReference>
<dbReference type="InterPro" id="IPR017441">
    <property type="entry name" value="Protein_kinase_ATP_BS"/>
</dbReference>